<accession>A0A1I8MIL7</accession>
<dbReference type="AlphaFoldDB" id="A0A1I8MIL7"/>
<dbReference type="PANTHER" id="PTHR10380">
    <property type="entry name" value="CUTICLE PROTEIN"/>
    <property type="match status" value="1"/>
</dbReference>
<dbReference type="eggNOG" id="ENOG502TD3X">
    <property type="taxonomic scope" value="Eukaryota"/>
</dbReference>
<protein>
    <recommendedName>
        <fullName evidence="3">Cuticle protein</fullName>
    </recommendedName>
</protein>
<dbReference type="VEuPathDB" id="VectorBase:MDOMA2_000456"/>
<dbReference type="STRING" id="7370.A0A1I8MIL7"/>
<dbReference type="InterPro" id="IPR050468">
    <property type="entry name" value="Cuticle_Struct_Prot"/>
</dbReference>
<dbReference type="PROSITE" id="PS51155">
    <property type="entry name" value="CHIT_BIND_RR_2"/>
    <property type="match status" value="2"/>
</dbReference>
<organism evidence="2">
    <name type="scientific">Musca domestica</name>
    <name type="common">House fly</name>
    <dbReference type="NCBI Taxonomy" id="7370"/>
    <lineage>
        <taxon>Eukaryota</taxon>
        <taxon>Metazoa</taxon>
        <taxon>Ecdysozoa</taxon>
        <taxon>Arthropoda</taxon>
        <taxon>Hexapoda</taxon>
        <taxon>Insecta</taxon>
        <taxon>Pterygota</taxon>
        <taxon>Neoptera</taxon>
        <taxon>Endopterygota</taxon>
        <taxon>Diptera</taxon>
        <taxon>Brachycera</taxon>
        <taxon>Muscomorpha</taxon>
        <taxon>Muscoidea</taxon>
        <taxon>Muscidae</taxon>
        <taxon>Musca</taxon>
    </lineage>
</organism>
<dbReference type="VEuPathDB" id="VectorBase:MDOMA2_002332"/>
<proteinExistence type="predicted"/>
<evidence type="ECO:0008006" key="3">
    <source>
        <dbReference type="Google" id="ProtNLM"/>
    </source>
</evidence>
<dbReference type="PANTHER" id="PTHR10380:SF218">
    <property type="entry name" value="ADULT CUTICLE PROTEIN 65AA-RELATED"/>
    <property type="match status" value="1"/>
</dbReference>
<dbReference type="VEuPathDB" id="VectorBase:MDOA005273"/>
<keyword evidence="1" id="KW-0193">Cuticle</keyword>
<name>A0A1I8MIL7_MUSDO</name>
<dbReference type="GO" id="GO:0008010">
    <property type="term" value="F:structural constituent of chitin-based larval cuticle"/>
    <property type="evidence" value="ECO:0007669"/>
    <property type="project" value="TreeGrafter"/>
</dbReference>
<dbReference type="EnsemblMetazoa" id="MDOA005273-RA">
    <property type="protein sequence ID" value="MDOA005273-PA"/>
    <property type="gene ID" value="MDOA005273"/>
</dbReference>
<dbReference type="GO" id="GO:0062129">
    <property type="term" value="C:chitin-based extracellular matrix"/>
    <property type="evidence" value="ECO:0007669"/>
    <property type="project" value="TreeGrafter"/>
</dbReference>
<sequence>MKFLIVFVALFAVALAAPAPDHDEHAEIVKLDSSVDHDGYHFVAETSDGTSFHEEGQLKEFPGDEHDHEPHHAIIVHGSYSWKDHHDGKVYTVDYIADEKGFQPKGEHIKLNPAVIMKFLIVFATFAVMALAAPAHDDHHEHAEILKLDSVVDHDGYKFVLETSDGTERHEEGKLKEFPGDEHDHESHHAIIVHGDYTWKDHHDGKVYSVQYVADEKGFQPTGDHIPHN</sequence>
<dbReference type="Pfam" id="PF00379">
    <property type="entry name" value="Chitin_bind_4"/>
    <property type="match status" value="2"/>
</dbReference>
<reference evidence="2" key="1">
    <citation type="submission" date="2020-05" db="UniProtKB">
        <authorList>
            <consortium name="EnsemblMetazoa"/>
        </authorList>
    </citation>
    <scope>IDENTIFICATION</scope>
    <source>
        <strain evidence="2">Aabys</strain>
    </source>
</reference>
<dbReference type="InterPro" id="IPR000618">
    <property type="entry name" value="Insect_cuticle"/>
</dbReference>
<evidence type="ECO:0000313" key="2">
    <source>
        <dbReference type="EnsemblMetazoa" id="MDOA005273-PA"/>
    </source>
</evidence>
<evidence type="ECO:0000256" key="1">
    <source>
        <dbReference type="ARBA" id="ARBA00022460"/>
    </source>
</evidence>